<feature type="binding site" evidence="21">
    <location>
        <position position="391"/>
    </location>
    <ligand>
        <name>ATP</name>
        <dbReference type="ChEBI" id="CHEBI:30616"/>
    </ligand>
</feature>
<dbReference type="GO" id="GO:0002229">
    <property type="term" value="P:defense response to oomycetes"/>
    <property type="evidence" value="ECO:0007669"/>
    <property type="project" value="UniProtKB-ARBA"/>
</dbReference>
<dbReference type="GO" id="GO:0005524">
    <property type="term" value="F:ATP binding"/>
    <property type="evidence" value="ECO:0007669"/>
    <property type="project" value="UniProtKB-UniRule"/>
</dbReference>
<evidence type="ECO:0000256" key="22">
    <source>
        <dbReference type="SAM" id="Phobius"/>
    </source>
</evidence>
<dbReference type="GO" id="GO:0009626">
    <property type="term" value="P:plant-type hypersensitive response"/>
    <property type="evidence" value="ECO:0007669"/>
    <property type="project" value="UniProtKB-ARBA"/>
</dbReference>
<dbReference type="FunFam" id="2.60.120.200:FF:000103">
    <property type="entry name" value="L-type lectin-domain containing receptor kinase IX.1"/>
    <property type="match status" value="1"/>
</dbReference>
<keyword evidence="7 22" id="KW-0812">Transmembrane</keyword>
<name>A0AA39E282_VITRO</name>
<dbReference type="PANTHER" id="PTHR27007">
    <property type="match status" value="1"/>
</dbReference>
<dbReference type="InterPro" id="IPR011009">
    <property type="entry name" value="Kinase-like_dom_sf"/>
</dbReference>
<evidence type="ECO:0000256" key="9">
    <source>
        <dbReference type="ARBA" id="ARBA00022734"/>
    </source>
</evidence>
<evidence type="ECO:0000256" key="10">
    <source>
        <dbReference type="ARBA" id="ARBA00022741"/>
    </source>
</evidence>
<evidence type="ECO:0000256" key="14">
    <source>
        <dbReference type="ARBA" id="ARBA00022989"/>
    </source>
</evidence>
<keyword evidence="11" id="KW-0418">Kinase</keyword>
<comment type="function">
    <text evidence="19">Promotes hydrogen peroxide H(2)O(2) production and cell death.</text>
</comment>
<dbReference type="InterPro" id="IPR013320">
    <property type="entry name" value="ConA-like_dom_sf"/>
</dbReference>
<comment type="caution">
    <text evidence="24">The sequence shown here is derived from an EMBL/GenBank/DDBJ whole genome shotgun (WGS) entry which is preliminary data.</text>
</comment>
<evidence type="ECO:0000256" key="7">
    <source>
        <dbReference type="ARBA" id="ARBA00022692"/>
    </source>
</evidence>
<evidence type="ECO:0000256" key="4">
    <source>
        <dbReference type="ARBA" id="ARBA00022475"/>
    </source>
</evidence>
<feature type="domain" description="Protein kinase" evidence="23">
    <location>
        <begin position="362"/>
        <end position="640"/>
    </location>
</feature>
<dbReference type="GO" id="GO:0005886">
    <property type="term" value="C:plasma membrane"/>
    <property type="evidence" value="ECO:0007669"/>
    <property type="project" value="UniProtKB-SubCell"/>
</dbReference>
<dbReference type="SUPFAM" id="SSF49899">
    <property type="entry name" value="Concanavalin A-like lectins/glucanases"/>
    <property type="match status" value="1"/>
</dbReference>
<dbReference type="GO" id="GO:0030246">
    <property type="term" value="F:carbohydrate binding"/>
    <property type="evidence" value="ECO:0007669"/>
    <property type="project" value="UniProtKB-KW"/>
</dbReference>
<evidence type="ECO:0000256" key="17">
    <source>
        <dbReference type="ARBA" id="ARBA00023180"/>
    </source>
</evidence>
<feature type="transmembrane region" description="Helical" evidence="22">
    <location>
        <begin position="12"/>
        <end position="30"/>
    </location>
</feature>
<keyword evidence="15 22" id="KW-0472">Membrane</keyword>
<comment type="function">
    <text evidence="18">Involved in resistance response to the pathogenic oomycetes Phytophthora infestans and Phytophthora capsici.</text>
</comment>
<evidence type="ECO:0000256" key="20">
    <source>
        <dbReference type="ARBA" id="ARBA00063357"/>
    </source>
</evidence>
<dbReference type="PROSITE" id="PS00107">
    <property type="entry name" value="PROTEIN_KINASE_ATP"/>
    <property type="match status" value="1"/>
</dbReference>
<dbReference type="Gene3D" id="3.30.200.20">
    <property type="entry name" value="Phosphorylase Kinase, domain 1"/>
    <property type="match status" value="1"/>
</dbReference>
<protein>
    <recommendedName>
        <fullName evidence="23">Protein kinase domain-containing protein</fullName>
    </recommendedName>
</protein>
<keyword evidence="16" id="KW-0675">Receptor</keyword>
<evidence type="ECO:0000256" key="1">
    <source>
        <dbReference type="ARBA" id="ARBA00004251"/>
    </source>
</evidence>
<dbReference type="Gene3D" id="1.10.510.10">
    <property type="entry name" value="Transferase(Phosphotransferase) domain 1"/>
    <property type="match status" value="1"/>
</dbReference>
<evidence type="ECO:0000256" key="2">
    <source>
        <dbReference type="ARBA" id="ARBA00008536"/>
    </source>
</evidence>
<keyword evidence="5" id="KW-0723">Serine/threonine-protein kinase</keyword>
<dbReference type="FunFam" id="3.30.200.20:FF:000168">
    <property type="entry name" value="L-type lectin-domain containing receptor kinase IX.1"/>
    <property type="match status" value="1"/>
</dbReference>
<evidence type="ECO:0000256" key="12">
    <source>
        <dbReference type="ARBA" id="ARBA00022821"/>
    </source>
</evidence>
<gene>
    <name evidence="24" type="ORF">PVL29_003535</name>
</gene>
<dbReference type="SUPFAM" id="SSF56112">
    <property type="entry name" value="Protein kinase-like (PK-like)"/>
    <property type="match status" value="1"/>
</dbReference>
<dbReference type="Pfam" id="PF00069">
    <property type="entry name" value="Pkinase"/>
    <property type="match status" value="1"/>
</dbReference>
<evidence type="ECO:0000256" key="5">
    <source>
        <dbReference type="ARBA" id="ARBA00022527"/>
    </source>
</evidence>
<dbReference type="InterPro" id="IPR000719">
    <property type="entry name" value="Prot_kinase_dom"/>
</dbReference>
<evidence type="ECO:0000256" key="3">
    <source>
        <dbReference type="ARBA" id="ARBA00010217"/>
    </source>
</evidence>
<dbReference type="InterPro" id="IPR017441">
    <property type="entry name" value="Protein_kinase_ATP_BS"/>
</dbReference>
<dbReference type="GO" id="GO:0004674">
    <property type="term" value="F:protein serine/threonine kinase activity"/>
    <property type="evidence" value="ECO:0007669"/>
    <property type="project" value="UniProtKB-KW"/>
</dbReference>
<evidence type="ECO:0000256" key="19">
    <source>
        <dbReference type="ARBA" id="ARBA00058818"/>
    </source>
</evidence>
<comment type="similarity">
    <text evidence="2">In the N-terminal section; belongs to the leguminous lectin family.</text>
</comment>
<evidence type="ECO:0000259" key="23">
    <source>
        <dbReference type="PROSITE" id="PS50011"/>
    </source>
</evidence>
<keyword evidence="9" id="KW-0430">Lectin</keyword>
<dbReference type="PROSITE" id="PS50011">
    <property type="entry name" value="PROTEIN_KINASE_DOM"/>
    <property type="match status" value="1"/>
</dbReference>
<dbReference type="Pfam" id="PF00139">
    <property type="entry name" value="Lectin_legB"/>
    <property type="match status" value="1"/>
</dbReference>
<keyword evidence="14 22" id="KW-1133">Transmembrane helix</keyword>
<dbReference type="InterPro" id="IPR001220">
    <property type="entry name" value="Legume_lectin_dom"/>
</dbReference>
<keyword evidence="13 21" id="KW-0067">ATP-binding</keyword>
<dbReference type="AlphaFoldDB" id="A0AA39E282"/>
<dbReference type="FunFam" id="1.10.510.10:FF:000240">
    <property type="entry name" value="Lectin-domain containing receptor kinase A4.3"/>
    <property type="match status" value="1"/>
</dbReference>
<keyword evidence="4" id="KW-1003">Cell membrane</keyword>
<evidence type="ECO:0000256" key="11">
    <source>
        <dbReference type="ARBA" id="ARBA00022777"/>
    </source>
</evidence>
<dbReference type="EMBL" id="JARBHA010000003">
    <property type="protein sequence ID" value="KAJ9705533.1"/>
    <property type="molecule type" value="Genomic_DNA"/>
</dbReference>
<evidence type="ECO:0000256" key="21">
    <source>
        <dbReference type="PROSITE-ProRule" id="PRU10141"/>
    </source>
</evidence>
<comment type="similarity">
    <text evidence="3">In the C-terminal section; belongs to the protein kinase superfamily. Ser/Thr protein kinase family.</text>
</comment>
<accession>A0AA39E282</accession>
<sequence>MAACNAGIAQLHSYTLPFLHIFMIFLSLMIPSGNSLSFNLGNFDPNDHEIIFEGHASCSADKVIQLTRNQQDKKMTDSWGRATYCKPFQLWDKASGRMADFTTNFSFEIDSQRNLSYGGGLAFFLAPNSPQLPSDVTGSSLGLVCSIITPTVPRNQMLNSTTNHFFAVEFDTFPNAWDPKHDHVGIDINSMKSAKSVTWLNNIPEGKINHVSISYASSSENLSVIFGTDDLYNNTTPQNLYYKVDLRNYLTPFVTIGFSSATGDRSEINIIHSWNFSSALHISDSAQENEEKKTGLVVGLGVGAFALVAGLGLVCFCLWKKKISEKGEADPDFDLSMDDDFEKGTGPRKFMYHELVLATNNFAEGEKVGEGGFGGVNKGFSRNLSSYVAVKRVSKGSDQGIKEYASEVKIISRLRHRNLLQLLGWCHKKRELLLVYEFMPNGSLASCLFQGKTLLTWATRYKIATGLASALLYLHKEWKQCVVHRDAKSSNIMLDAEFNAKLGDFGLARLVDHGKGSKTTVLAGTVGYMAPEYILTGKASKELDVYSFRVVALEICSGRRYVEPNAQEDQIRLVEWVWDLYGVGKLPEAADPRLSADFDEEQMVRLMVVGLWCAHPDCSLRPSITQVINVLNSEASLPALPSKMPVPMYYAPPENNSAISSLQTSYTAITSDRSQS</sequence>
<dbReference type="InterPro" id="IPR050528">
    <property type="entry name" value="L-type_Lectin-RKs"/>
</dbReference>
<dbReference type="CDD" id="cd14066">
    <property type="entry name" value="STKc_IRAK"/>
    <property type="match status" value="1"/>
</dbReference>
<evidence type="ECO:0000256" key="8">
    <source>
        <dbReference type="ARBA" id="ARBA00022729"/>
    </source>
</evidence>
<evidence type="ECO:0000256" key="16">
    <source>
        <dbReference type="ARBA" id="ARBA00023170"/>
    </source>
</evidence>
<evidence type="ECO:0000256" key="15">
    <source>
        <dbReference type="ARBA" id="ARBA00023136"/>
    </source>
</evidence>
<evidence type="ECO:0000313" key="24">
    <source>
        <dbReference type="EMBL" id="KAJ9705533.1"/>
    </source>
</evidence>
<keyword evidence="10 21" id="KW-0547">Nucleotide-binding</keyword>
<evidence type="ECO:0000256" key="6">
    <source>
        <dbReference type="ARBA" id="ARBA00022679"/>
    </source>
</evidence>
<dbReference type="CDD" id="cd06899">
    <property type="entry name" value="lectin_legume_LecRK_Arcelin_ConA"/>
    <property type="match status" value="1"/>
</dbReference>
<evidence type="ECO:0000313" key="25">
    <source>
        <dbReference type="Proteomes" id="UP001168098"/>
    </source>
</evidence>
<keyword evidence="25" id="KW-1185">Reference proteome</keyword>
<proteinExistence type="inferred from homology"/>
<organism evidence="24 25">
    <name type="scientific">Vitis rotundifolia</name>
    <name type="common">Muscadine grape</name>
    <dbReference type="NCBI Taxonomy" id="103349"/>
    <lineage>
        <taxon>Eukaryota</taxon>
        <taxon>Viridiplantae</taxon>
        <taxon>Streptophyta</taxon>
        <taxon>Embryophyta</taxon>
        <taxon>Tracheophyta</taxon>
        <taxon>Spermatophyta</taxon>
        <taxon>Magnoliopsida</taxon>
        <taxon>eudicotyledons</taxon>
        <taxon>Gunneridae</taxon>
        <taxon>Pentapetalae</taxon>
        <taxon>rosids</taxon>
        <taxon>Vitales</taxon>
        <taxon>Vitaceae</taxon>
        <taxon>Viteae</taxon>
        <taxon>Vitis</taxon>
    </lineage>
</organism>
<comment type="subcellular location">
    <subcellularLocation>
        <location evidence="1">Cell membrane</location>
        <topology evidence="1">Single-pass type I membrane protein</topology>
    </subcellularLocation>
</comment>
<evidence type="ECO:0000256" key="13">
    <source>
        <dbReference type="ARBA" id="ARBA00022840"/>
    </source>
</evidence>
<keyword evidence="8" id="KW-0732">Signal</keyword>
<comment type="subunit">
    <text evidence="20">Interacts with ABCG40.</text>
</comment>
<evidence type="ECO:0000256" key="18">
    <source>
        <dbReference type="ARBA" id="ARBA00058054"/>
    </source>
</evidence>
<keyword evidence="6" id="KW-0808">Transferase</keyword>
<dbReference type="Proteomes" id="UP001168098">
    <property type="component" value="Unassembled WGS sequence"/>
</dbReference>
<reference evidence="24 25" key="1">
    <citation type="journal article" date="2023" name="BMC Biotechnol.">
        <title>Vitis rotundifolia cv Carlos genome sequencing.</title>
        <authorList>
            <person name="Huff M."/>
            <person name="Hulse-Kemp A."/>
            <person name="Scheffler B."/>
            <person name="Youngblood R."/>
            <person name="Simpson S."/>
            <person name="Babiker E."/>
            <person name="Staton M."/>
        </authorList>
    </citation>
    <scope>NUCLEOTIDE SEQUENCE [LARGE SCALE GENOMIC DNA]</scope>
    <source>
        <tissue evidence="24">Leaf</tissue>
    </source>
</reference>
<keyword evidence="12" id="KW-0611">Plant defense</keyword>
<keyword evidence="17" id="KW-0325">Glycoprotein</keyword>
<dbReference type="Gene3D" id="2.60.120.200">
    <property type="match status" value="1"/>
</dbReference>
<feature type="transmembrane region" description="Helical" evidence="22">
    <location>
        <begin position="296"/>
        <end position="319"/>
    </location>
</feature>